<protein>
    <submittedName>
        <fullName evidence="2">Protein-disulfide isomerase</fullName>
    </submittedName>
</protein>
<sequence length="702" mass="76619">MEQVLKMIEGGQVVPGMDKLKSILEEHPDAAWALAIRGRLLLDLREYESLAENADRFIRLQPANPLALTQRAAARVFSGDMPGATEAFLEALNESGREVDSFLMDVALIVAMGLAQSEIILSARLYAMLAASSQGYQNEDAEGFLSQIDSSPQVNHLLKNVPELMERPADADWGERFDEAVSLLRNNKVLLAQDKFESLRRSAAGQPAVLSGLFHCAIWRGDLEKQTEIALLLSQVESMDLELRWRYRAISALLKPVGSIAVDTRTVRIEFENAEQAELALIASDRTQQLSAEQLANLQIPEGEVRPRSAFFVSDRPMDEKSADADPAEAPVSLTLLAVFGKQTDRSAQAIAFDVTEDRVADLQQLLTDTIPDGTVVLDDPQPVPMFFVIDERPIRLTQPTSMAQLTRFNRQFAASHDGKRACQLPLPMLGGKSLAEVADDGSVQFERASVVRAIEGYERIVSLDQALEDVYQISKIDPMPPLEMTSETMSNLSPADFFRIKPDDLDPKMLYILAARSRSAGAMKACNRFASKLVDKTKDAEASDDLDPRMTMEAFMMWMMATPDPEESVKIGDQAIAFAKSRELSFASVLLAKVELTLGMADQEGFRNSIMELEKHYGNDPAVMARVQQLLMQLGIIRPDGSLRAAGGGAAGGGAAASPTEFTPAAPPEQRGGGVWTPDQPNAPDASAGQGGGKLWVPGMD</sequence>
<evidence type="ECO:0000313" key="2">
    <source>
        <dbReference type="EMBL" id="KAA5547199.1"/>
    </source>
</evidence>
<gene>
    <name evidence="2" type="ORF">FYK55_02000</name>
</gene>
<reference evidence="2 3" key="1">
    <citation type="submission" date="2019-08" db="EMBL/GenBank/DDBJ databases">
        <authorList>
            <person name="Dhanesh K."/>
            <person name="Kumar G."/>
            <person name="Sasikala C."/>
            <person name="Venkata Ramana C."/>
        </authorList>
    </citation>
    <scope>NUCLEOTIDE SEQUENCE [LARGE SCALE GENOMIC DNA]</scope>
    <source>
        <strain evidence="2 3">JC645</strain>
    </source>
</reference>
<keyword evidence="2" id="KW-0413">Isomerase</keyword>
<comment type="caution">
    <text evidence="2">The sequence shown here is derived from an EMBL/GenBank/DDBJ whole genome shotgun (WGS) entry which is preliminary data.</text>
</comment>
<feature type="region of interest" description="Disordered" evidence="1">
    <location>
        <begin position="648"/>
        <end position="702"/>
    </location>
</feature>
<evidence type="ECO:0000313" key="3">
    <source>
        <dbReference type="Proteomes" id="UP000324479"/>
    </source>
</evidence>
<dbReference type="AlphaFoldDB" id="A0A5M6DLU9"/>
<name>A0A5M6DLU9_9BACT</name>
<evidence type="ECO:0000256" key="1">
    <source>
        <dbReference type="SAM" id="MobiDB-lite"/>
    </source>
</evidence>
<organism evidence="2 3">
    <name type="scientific">Roseiconus nitratireducens</name>
    <dbReference type="NCBI Taxonomy" id="2605748"/>
    <lineage>
        <taxon>Bacteria</taxon>
        <taxon>Pseudomonadati</taxon>
        <taxon>Planctomycetota</taxon>
        <taxon>Planctomycetia</taxon>
        <taxon>Pirellulales</taxon>
        <taxon>Pirellulaceae</taxon>
        <taxon>Roseiconus</taxon>
    </lineage>
</organism>
<proteinExistence type="predicted"/>
<keyword evidence="3" id="KW-1185">Reference proteome</keyword>
<accession>A0A5M6DLU9</accession>
<dbReference type="SUPFAM" id="SSF48452">
    <property type="entry name" value="TPR-like"/>
    <property type="match status" value="1"/>
</dbReference>
<dbReference type="GO" id="GO:0016853">
    <property type="term" value="F:isomerase activity"/>
    <property type="evidence" value="ECO:0007669"/>
    <property type="project" value="UniProtKB-KW"/>
</dbReference>
<dbReference type="Gene3D" id="1.25.40.10">
    <property type="entry name" value="Tetratricopeptide repeat domain"/>
    <property type="match status" value="1"/>
</dbReference>
<dbReference type="InterPro" id="IPR011990">
    <property type="entry name" value="TPR-like_helical_dom_sf"/>
</dbReference>
<dbReference type="Proteomes" id="UP000324479">
    <property type="component" value="Unassembled WGS sequence"/>
</dbReference>
<dbReference type="RefSeq" id="WP_161604256.1">
    <property type="nucleotide sequence ID" value="NZ_VWOX01000001.1"/>
</dbReference>
<dbReference type="EMBL" id="VWOX01000001">
    <property type="protein sequence ID" value="KAA5547199.1"/>
    <property type="molecule type" value="Genomic_DNA"/>
</dbReference>